<protein>
    <submittedName>
        <fullName evidence="2">DNA polymerase, beta domain protein region</fullName>
    </submittedName>
</protein>
<dbReference type="STRING" id="123214.PERMA_1985"/>
<evidence type="ECO:0000313" key="2">
    <source>
        <dbReference type="EMBL" id="ACO03481.1"/>
    </source>
</evidence>
<dbReference type="PaxDb" id="123214-PERMA_1985"/>
<organism evidence="2 3">
    <name type="scientific">Persephonella marina (strain DSM 14350 / EX-H1)</name>
    <dbReference type="NCBI Taxonomy" id="123214"/>
    <lineage>
        <taxon>Bacteria</taxon>
        <taxon>Pseudomonadati</taxon>
        <taxon>Aquificota</taxon>
        <taxon>Aquificia</taxon>
        <taxon>Aquificales</taxon>
        <taxon>Hydrogenothermaceae</taxon>
        <taxon>Persephonella</taxon>
    </lineage>
</organism>
<proteinExistence type="predicted"/>
<keyword evidence="3" id="KW-1185">Reference proteome</keyword>
<dbReference type="InterPro" id="IPR052930">
    <property type="entry name" value="TA_antitoxin_MntA"/>
</dbReference>
<feature type="domain" description="Polymerase beta nucleotidyltransferase" evidence="1">
    <location>
        <begin position="24"/>
        <end position="99"/>
    </location>
</feature>
<dbReference type="HOGENOM" id="CLU_164558_1_0_0"/>
<evidence type="ECO:0000313" key="3">
    <source>
        <dbReference type="Proteomes" id="UP000001366"/>
    </source>
</evidence>
<dbReference type="InterPro" id="IPR041633">
    <property type="entry name" value="Polbeta"/>
</dbReference>
<dbReference type="AlphaFoldDB" id="C0QSU2"/>
<dbReference type="Gene3D" id="3.30.460.10">
    <property type="entry name" value="Beta Polymerase, domain 2"/>
    <property type="match status" value="1"/>
</dbReference>
<reference evidence="2 3" key="1">
    <citation type="journal article" date="2009" name="J. Bacteriol.">
        <title>Complete and draft genome sequences of six members of the Aquificales.</title>
        <authorList>
            <person name="Reysenbach A.L."/>
            <person name="Hamamura N."/>
            <person name="Podar M."/>
            <person name="Griffiths E."/>
            <person name="Ferreira S."/>
            <person name="Hochstein R."/>
            <person name="Heidelberg J."/>
            <person name="Johnson J."/>
            <person name="Mead D."/>
            <person name="Pohorille A."/>
            <person name="Sarmiento M."/>
            <person name="Schweighofer K."/>
            <person name="Seshadri R."/>
            <person name="Voytek M.A."/>
        </authorList>
    </citation>
    <scope>NUCLEOTIDE SEQUENCE [LARGE SCALE GENOMIC DNA]</scope>
    <source>
        <strain evidence="3">DSM 14350 / EX-H1</strain>
    </source>
</reference>
<dbReference type="PANTHER" id="PTHR43852:SF3">
    <property type="entry name" value="NUCLEOTIDYLTRANSFERASE"/>
    <property type="match status" value="1"/>
</dbReference>
<dbReference type="InterPro" id="IPR043519">
    <property type="entry name" value="NT_sf"/>
</dbReference>
<dbReference type="SUPFAM" id="SSF81301">
    <property type="entry name" value="Nucleotidyltransferase"/>
    <property type="match status" value="1"/>
</dbReference>
<dbReference type="Pfam" id="PF18765">
    <property type="entry name" value="Polbeta"/>
    <property type="match status" value="1"/>
</dbReference>
<dbReference type="eggNOG" id="COG1708">
    <property type="taxonomic scope" value="Bacteria"/>
</dbReference>
<dbReference type="CDD" id="cd05403">
    <property type="entry name" value="NT_KNTase_like"/>
    <property type="match status" value="1"/>
</dbReference>
<dbReference type="PANTHER" id="PTHR43852">
    <property type="entry name" value="NUCLEOTIDYLTRANSFERASE"/>
    <property type="match status" value="1"/>
</dbReference>
<accession>C0QSU2</accession>
<dbReference type="Proteomes" id="UP000001366">
    <property type="component" value="Chromosome"/>
</dbReference>
<dbReference type="KEGG" id="pmx:PERMA_1985"/>
<sequence length="102" mass="11703">MTDLKEKRVRLSEEEIKAIKETAKEIFGEKTKVYLFGSRTDIHKKGGDIDILIVPKEKKDLFKKKIKLSSKLENILGKPVDVIVSRDKNKPIEREALKGVKI</sequence>
<gene>
    <name evidence="2" type="ordered locus">PERMA_1985</name>
</gene>
<evidence type="ECO:0000259" key="1">
    <source>
        <dbReference type="Pfam" id="PF18765"/>
    </source>
</evidence>
<name>C0QSU2_PERMH</name>
<dbReference type="EMBL" id="CP001230">
    <property type="protein sequence ID" value="ACO03481.1"/>
    <property type="molecule type" value="Genomic_DNA"/>
</dbReference>
<dbReference type="RefSeq" id="WP_012675720.1">
    <property type="nucleotide sequence ID" value="NC_012440.1"/>
</dbReference>